<proteinExistence type="inferred from homology"/>
<dbReference type="AlphaFoldDB" id="F8A5G4"/>
<evidence type="ECO:0000256" key="2">
    <source>
        <dbReference type="ARBA" id="ARBA00006602"/>
    </source>
</evidence>
<keyword evidence="3" id="KW-0813">Transport</keyword>
<keyword evidence="6" id="KW-1006">Bacterial flagellum protein export</keyword>
<dbReference type="InterPro" id="IPR051472">
    <property type="entry name" value="T3SS_Stator/FliH"/>
</dbReference>
<name>F8A5G4_CELGA</name>
<keyword evidence="8" id="KW-0966">Cell projection</keyword>
<keyword evidence="8" id="KW-0282">Flagellum</keyword>
<dbReference type="GO" id="GO:0044781">
    <property type="term" value="P:bacterial-type flagellum organization"/>
    <property type="evidence" value="ECO:0007669"/>
    <property type="project" value="UniProtKB-KW"/>
</dbReference>
<dbReference type="GO" id="GO:0015031">
    <property type="term" value="P:protein transport"/>
    <property type="evidence" value="ECO:0007669"/>
    <property type="project" value="UniProtKB-KW"/>
</dbReference>
<sequence length="201" mass="20288">MPDSATLVLRPLTTSAADELVQDSARAEGFAAGYAAGARRAAADAAVAAERTARQAAADAEARRRSLDEALGLLARAADAVRALTAPVLAEASAAVHAAGLDLAHAVLGAELSDAPHAARAALARVLATEPGPGPVTVRLHPADAALLADVQVPDGFVVEADPSLHRGDALAVHADGQIDARIDAALDRARAALAQHVDRP</sequence>
<dbReference type="PANTHER" id="PTHR34982">
    <property type="entry name" value="YOP PROTEINS TRANSLOCATION PROTEIN L"/>
    <property type="match status" value="1"/>
</dbReference>
<evidence type="ECO:0000256" key="5">
    <source>
        <dbReference type="ARBA" id="ARBA00022927"/>
    </source>
</evidence>
<keyword evidence="4" id="KW-1005">Bacterial flagellum biogenesis</keyword>
<dbReference type="Pfam" id="PF02108">
    <property type="entry name" value="FliH"/>
    <property type="match status" value="1"/>
</dbReference>
<evidence type="ECO:0000256" key="1">
    <source>
        <dbReference type="ARBA" id="ARBA00003041"/>
    </source>
</evidence>
<evidence type="ECO:0000256" key="3">
    <source>
        <dbReference type="ARBA" id="ARBA00022448"/>
    </source>
</evidence>
<gene>
    <name evidence="8" type="ordered locus">Celgi_0459</name>
</gene>
<dbReference type="Proteomes" id="UP000000485">
    <property type="component" value="Chromosome"/>
</dbReference>
<organism evidence="8 9">
    <name type="scientific">Cellulomonas gilvus (strain ATCC 13127 / NRRL B-14078)</name>
    <name type="common">Cellvibrio gilvus</name>
    <dbReference type="NCBI Taxonomy" id="593907"/>
    <lineage>
        <taxon>Bacteria</taxon>
        <taxon>Bacillati</taxon>
        <taxon>Actinomycetota</taxon>
        <taxon>Actinomycetes</taxon>
        <taxon>Micrococcales</taxon>
        <taxon>Cellulomonadaceae</taxon>
        <taxon>Cellulomonas</taxon>
    </lineage>
</organism>
<keyword evidence="8" id="KW-0969">Cilium</keyword>
<evidence type="ECO:0000313" key="8">
    <source>
        <dbReference type="EMBL" id="AEI10981.1"/>
    </source>
</evidence>
<dbReference type="KEGG" id="cga:Celgi_0459"/>
<dbReference type="OrthoDB" id="4829838at2"/>
<keyword evidence="5" id="KW-0653">Protein transport</keyword>
<keyword evidence="9" id="KW-1185">Reference proteome</keyword>
<reference evidence="9" key="1">
    <citation type="submission" date="2011-04" db="EMBL/GenBank/DDBJ databases">
        <title>Complete sequence of Cellvibrio gilvus ATCC 13127.</title>
        <authorList>
            <person name="Lucas S."/>
            <person name="Han J."/>
            <person name="Lapidus A."/>
            <person name="Cheng J.-F."/>
            <person name="Goodwin L."/>
            <person name="Pitluck S."/>
            <person name="Peters L."/>
            <person name="Munk A."/>
            <person name="Detter J.C."/>
            <person name="Han C."/>
            <person name="Tapia R."/>
            <person name="Land M."/>
            <person name="Hauser L."/>
            <person name="Kyrpides N."/>
            <person name="Ivanova N."/>
            <person name="Ovchinnikova G."/>
            <person name="Pagani I."/>
            <person name="Mead D."/>
            <person name="Brumm P."/>
            <person name="Woyke T."/>
        </authorList>
    </citation>
    <scope>NUCLEOTIDE SEQUENCE [LARGE SCALE GENOMIC DNA]</scope>
    <source>
        <strain evidence="9">ATCC 13127 / NRRL B-14078</strain>
    </source>
</reference>
<evidence type="ECO:0000313" key="9">
    <source>
        <dbReference type="Proteomes" id="UP000000485"/>
    </source>
</evidence>
<dbReference type="InterPro" id="IPR018035">
    <property type="entry name" value="Flagellar_FliH/T3SS_HrpE"/>
</dbReference>
<dbReference type="RefSeq" id="WP_013882506.1">
    <property type="nucleotide sequence ID" value="NC_015671.1"/>
</dbReference>
<dbReference type="PANTHER" id="PTHR34982:SF1">
    <property type="entry name" value="FLAGELLAR ASSEMBLY PROTEIN FLIH"/>
    <property type="match status" value="1"/>
</dbReference>
<protein>
    <submittedName>
        <fullName evidence="8">Flagellar assembly protein FliH/Type III secretion system HrpE</fullName>
    </submittedName>
</protein>
<dbReference type="EMBL" id="CP002665">
    <property type="protein sequence ID" value="AEI10981.1"/>
    <property type="molecule type" value="Genomic_DNA"/>
</dbReference>
<dbReference type="HOGENOM" id="CLU_103308_0_0_11"/>
<feature type="domain" description="Flagellar assembly protein FliH/Type III secretion system HrpE" evidence="7">
    <location>
        <begin position="75"/>
        <end position="188"/>
    </location>
</feature>
<evidence type="ECO:0000256" key="4">
    <source>
        <dbReference type="ARBA" id="ARBA00022795"/>
    </source>
</evidence>
<evidence type="ECO:0000259" key="7">
    <source>
        <dbReference type="Pfam" id="PF02108"/>
    </source>
</evidence>
<accession>F8A5G4</accession>
<dbReference type="GO" id="GO:0005829">
    <property type="term" value="C:cytosol"/>
    <property type="evidence" value="ECO:0007669"/>
    <property type="project" value="TreeGrafter"/>
</dbReference>
<evidence type="ECO:0000256" key="6">
    <source>
        <dbReference type="ARBA" id="ARBA00023225"/>
    </source>
</evidence>
<comment type="similarity">
    <text evidence="2">Belongs to the FliH family.</text>
</comment>
<comment type="function">
    <text evidence="1">Needed for flagellar regrowth and assembly.</text>
</comment>
<dbReference type="STRING" id="593907.Celgi_0459"/>
<dbReference type="eggNOG" id="COG1317">
    <property type="taxonomic scope" value="Bacteria"/>
</dbReference>